<evidence type="ECO:0000256" key="4">
    <source>
        <dbReference type="ARBA" id="ARBA00022825"/>
    </source>
</evidence>
<feature type="domain" description="PDZ" evidence="7">
    <location>
        <begin position="81"/>
        <end position="151"/>
    </location>
</feature>
<dbReference type="SUPFAM" id="SSF52096">
    <property type="entry name" value="ClpP/crotonase"/>
    <property type="match status" value="1"/>
</dbReference>
<dbReference type="GO" id="GO:0007165">
    <property type="term" value="P:signal transduction"/>
    <property type="evidence" value="ECO:0007669"/>
    <property type="project" value="TreeGrafter"/>
</dbReference>
<dbReference type="CDD" id="cd07560">
    <property type="entry name" value="Peptidase_S41_CPP"/>
    <property type="match status" value="1"/>
</dbReference>
<dbReference type="SMART" id="SM00245">
    <property type="entry name" value="TSPc"/>
    <property type="match status" value="1"/>
</dbReference>
<reference evidence="8 9" key="1">
    <citation type="submission" date="2019-03" db="EMBL/GenBank/DDBJ databases">
        <title>Genomic Encyclopedia of Type Strains, Phase IV (KMG-IV): sequencing the most valuable type-strain genomes for metagenomic binning, comparative biology and taxonomic classification.</title>
        <authorList>
            <person name="Goeker M."/>
        </authorList>
    </citation>
    <scope>NUCLEOTIDE SEQUENCE [LARGE SCALE GENOMIC DNA]</scope>
    <source>
        <strain evidence="8 9">DSM 14836</strain>
    </source>
</reference>
<dbReference type="Pfam" id="PF13180">
    <property type="entry name" value="PDZ_2"/>
    <property type="match status" value="1"/>
</dbReference>
<dbReference type="PROSITE" id="PS50106">
    <property type="entry name" value="PDZ"/>
    <property type="match status" value="1"/>
</dbReference>
<dbReference type="Pfam" id="PF03572">
    <property type="entry name" value="Peptidase_S41"/>
    <property type="match status" value="1"/>
</dbReference>
<dbReference type="InterPro" id="IPR036034">
    <property type="entry name" value="PDZ_sf"/>
</dbReference>
<organism evidence="8 9">
    <name type="scientific">Tenacibaculum skagerrakense</name>
    <dbReference type="NCBI Taxonomy" id="186571"/>
    <lineage>
        <taxon>Bacteria</taxon>
        <taxon>Pseudomonadati</taxon>
        <taxon>Bacteroidota</taxon>
        <taxon>Flavobacteriia</taxon>
        <taxon>Flavobacteriales</taxon>
        <taxon>Flavobacteriaceae</taxon>
        <taxon>Tenacibaculum</taxon>
    </lineage>
</organism>
<evidence type="ECO:0000256" key="2">
    <source>
        <dbReference type="ARBA" id="ARBA00022670"/>
    </source>
</evidence>
<proteinExistence type="inferred from homology"/>
<dbReference type="InterPro" id="IPR004447">
    <property type="entry name" value="Peptidase_S41A"/>
</dbReference>
<dbReference type="OrthoDB" id="9812068at2"/>
<feature type="coiled-coil region" evidence="6">
    <location>
        <begin position="464"/>
        <end position="491"/>
    </location>
</feature>
<dbReference type="Gene3D" id="3.90.226.10">
    <property type="entry name" value="2-enoyl-CoA Hydratase, Chain A, domain 1"/>
    <property type="match status" value="1"/>
</dbReference>
<dbReference type="NCBIfam" id="TIGR00225">
    <property type="entry name" value="prc"/>
    <property type="match status" value="1"/>
</dbReference>
<dbReference type="SMART" id="SM00228">
    <property type="entry name" value="PDZ"/>
    <property type="match status" value="1"/>
</dbReference>
<dbReference type="PANTHER" id="PTHR32060">
    <property type="entry name" value="TAIL-SPECIFIC PROTEASE"/>
    <property type="match status" value="1"/>
</dbReference>
<dbReference type="InterPro" id="IPR001478">
    <property type="entry name" value="PDZ"/>
</dbReference>
<dbReference type="SUPFAM" id="SSF50156">
    <property type="entry name" value="PDZ domain-like"/>
    <property type="match status" value="1"/>
</dbReference>
<keyword evidence="2 5" id="KW-0645">Protease</keyword>
<dbReference type="Proteomes" id="UP000294564">
    <property type="component" value="Unassembled WGS sequence"/>
</dbReference>
<dbReference type="Gene3D" id="3.30.750.44">
    <property type="match status" value="1"/>
</dbReference>
<evidence type="ECO:0000256" key="6">
    <source>
        <dbReference type="SAM" id="Coils"/>
    </source>
</evidence>
<comment type="caution">
    <text evidence="8">The sequence shown here is derived from an EMBL/GenBank/DDBJ whole genome shotgun (WGS) entry which is preliminary data.</text>
</comment>
<dbReference type="CDD" id="cd06782">
    <property type="entry name" value="cpPDZ_CPP-like"/>
    <property type="match status" value="1"/>
</dbReference>
<evidence type="ECO:0000313" key="8">
    <source>
        <dbReference type="EMBL" id="TCP27949.1"/>
    </source>
</evidence>
<comment type="similarity">
    <text evidence="1 5">Belongs to the peptidase S41A family.</text>
</comment>
<keyword evidence="9" id="KW-1185">Reference proteome</keyword>
<gene>
    <name evidence="8" type="ORF">EV195_101108</name>
</gene>
<dbReference type="InterPro" id="IPR029045">
    <property type="entry name" value="ClpP/crotonase-like_dom_sf"/>
</dbReference>
<sequence length="543" mass="61206">MKNKKHILALVVTVVIVSFSFQDRFFEIAKQIQIYNNLYKTLNINYIDELNQGDLTAKAINNTLENLDPYTRFYNEQQVEDAKIRREGEYGGIGISSKYTKKGIIIVSIKEGFPADKSGLKVGDIITVVNNQNLAELEREQLSQVLKGTPGTPITLKIERGNKTLDFGLKLDQIIDDPVPFYDMINEDTGYVVLTRFTVRRATDGVKNAIEKLKEKGMKKLVFDLRSNPGGSLFDAVNITNLFIPTGKKVVDTRGKTKKNSRTYRTNQAPLDTEMPVVVLIDGRSASASEIVSGALQDYDRAVIMGQRSFGKGLVQRYFDLSYGTQMKATISKYYTPSGRCIQELDYANRDPKTGEVPKFSDNIVNSFTTTNGRTVKDGGGVTPDVVINITEKTDETKKLLSSSAIFDFATNYVRKNTKPTLNTISFGDAEFTSFKNYLKTQDTTFTSKQESLFKEAYKSVNNNKAIAAEYKKLQEEIENQKIDAISTNKDIVMSEIQDEILEQYFYKKGVYQYHLKNDATIKQAVELLNDSNRYQKILANGK</sequence>
<dbReference type="GO" id="GO:0006508">
    <property type="term" value="P:proteolysis"/>
    <property type="evidence" value="ECO:0007669"/>
    <property type="project" value="UniProtKB-KW"/>
</dbReference>
<dbReference type="InterPro" id="IPR005151">
    <property type="entry name" value="Tail-specific_protease"/>
</dbReference>
<evidence type="ECO:0000256" key="1">
    <source>
        <dbReference type="ARBA" id="ARBA00009179"/>
    </source>
</evidence>
<evidence type="ECO:0000259" key="7">
    <source>
        <dbReference type="PROSITE" id="PS50106"/>
    </source>
</evidence>
<evidence type="ECO:0000256" key="3">
    <source>
        <dbReference type="ARBA" id="ARBA00022801"/>
    </source>
</evidence>
<evidence type="ECO:0000256" key="5">
    <source>
        <dbReference type="RuleBase" id="RU004404"/>
    </source>
</evidence>
<keyword evidence="4 5" id="KW-0720">Serine protease</keyword>
<dbReference type="RefSeq" id="WP_132791374.1">
    <property type="nucleotide sequence ID" value="NZ_SLXM01000001.1"/>
</dbReference>
<name>A0A4R2P010_9FLAO</name>
<protein>
    <submittedName>
        <fullName evidence="8">Carboxyl-terminal processing protease</fullName>
    </submittedName>
</protein>
<dbReference type="Gene3D" id="2.30.42.10">
    <property type="match status" value="1"/>
</dbReference>
<dbReference type="PANTHER" id="PTHR32060:SF30">
    <property type="entry name" value="CARBOXY-TERMINAL PROCESSING PROTEASE CTPA"/>
    <property type="match status" value="1"/>
</dbReference>
<dbReference type="EMBL" id="SLXM01000001">
    <property type="protein sequence ID" value="TCP27949.1"/>
    <property type="molecule type" value="Genomic_DNA"/>
</dbReference>
<dbReference type="AlphaFoldDB" id="A0A4R2P010"/>
<accession>A0A4R2P010</accession>
<dbReference type="GO" id="GO:0030288">
    <property type="term" value="C:outer membrane-bounded periplasmic space"/>
    <property type="evidence" value="ECO:0007669"/>
    <property type="project" value="TreeGrafter"/>
</dbReference>
<evidence type="ECO:0000313" key="9">
    <source>
        <dbReference type="Proteomes" id="UP000294564"/>
    </source>
</evidence>
<keyword evidence="3 5" id="KW-0378">Hydrolase</keyword>
<keyword evidence="6" id="KW-0175">Coiled coil</keyword>
<dbReference type="GO" id="GO:0004175">
    <property type="term" value="F:endopeptidase activity"/>
    <property type="evidence" value="ECO:0007669"/>
    <property type="project" value="TreeGrafter"/>
</dbReference>
<dbReference type="GO" id="GO:0008236">
    <property type="term" value="F:serine-type peptidase activity"/>
    <property type="evidence" value="ECO:0007669"/>
    <property type="project" value="UniProtKB-KW"/>
</dbReference>